<dbReference type="Proteomes" id="UP001469553">
    <property type="component" value="Unassembled WGS sequence"/>
</dbReference>
<proteinExistence type="predicted"/>
<dbReference type="PANTHER" id="PTHR11860:SF111">
    <property type="entry name" value="IMMUNOGLOBULIN SUBTYPE DOMAIN-CONTAINING PROTEIN"/>
    <property type="match status" value="1"/>
</dbReference>
<dbReference type="SUPFAM" id="SSF48726">
    <property type="entry name" value="Immunoglobulin"/>
    <property type="match status" value="1"/>
</dbReference>
<keyword evidence="6" id="KW-1185">Reference proteome</keyword>
<dbReference type="InterPro" id="IPR013783">
    <property type="entry name" value="Ig-like_fold"/>
</dbReference>
<sequence>MNSKMSECLILCIFLSFAVPLLCLLLLMKDKVDSVDLLAPEKVTATHSGLVKVSCQYDLQFKENTKYWCKGPVYELCTVVVKTLKTRPSKRCFIADDWEAGVFTVTMTSLRESDEDKYWCVISRSGRNVYKGVRLLITQKDKLESTQIFLL</sequence>
<gene>
    <name evidence="5" type="ORF">AMECASPLE_026364</name>
</gene>
<dbReference type="Pfam" id="PF07686">
    <property type="entry name" value="V-set"/>
    <property type="match status" value="1"/>
</dbReference>
<evidence type="ECO:0000256" key="1">
    <source>
        <dbReference type="ARBA" id="ARBA00004370"/>
    </source>
</evidence>
<comment type="caution">
    <text evidence="5">The sequence shown here is derived from an EMBL/GenBank/DDBJ whole genome shotgun (WGS) entry which is preliminary data.</text>
</comment>
<keyword evidence="3" id="KW-0472">Membrane</keyword>
<evidence type="ECO:0000256" key="2">
    <source>
        <dbReference type="ARBA" id="ARBA00022692"/>
    </source>
</evidence>
<reference evidence="5 6" key="1">
    <citation type="submission" date="2021-06" db="EMBL/GenBank/DDBJ databases">
        <authorList>
            <person name="Palmer J.M."/>
        </authorList>
    </citation>
    <scope>NUCLEOTIDE SEQUENCE [LARGE SCALE GENOMIC DNA]</scope>
    <source>
        <strain evidence="5 6">AS_MEX2019</strain>
        <tissue evidence="5">Muscle</tissue>
    </source>
</reference>
<dbReference type="InterPro" id="IPR036179">
    <property type="entry name" value="Ig-like_dom_sf"/>
</dbReference>
<dbReference type="Gene3D" id="2.60.40.10">
    <property type="entry name" value="Immunoglobulins"/>
    <property type="match status" value="1"/>
</dbReference>
<dbReference type="PANTHER" id="PTHR11860">
    <property type="entry name" value="POLYMERIC-IMMUNOGLOBULIN RECEPTOR"/>
    <property type="match status" value="1"/>
</dbReference>
<dbReference type="InterPro" id="IPR013106">
    <property type="entry name" value="Ig_V-set"/>
</dbReference>
<evidence type="ECO:0000313" key="5">
    <source>
        <dbReference type="EMBL" id="MEQ2292780.1"/>
    </source>
</evidence>
<dbReference type="InterPro" id="IPR050671">
    <property type="entry name" value="CD300_family_receptors"/>
</dbReference>
<evidence type="ECO:0000256" key="3">
    <source>
        <dbReference type="ARBA" id="ARBA00023136"/>
    </source>
</evidence>
<comment type="subcellular location">
    <subcellularLocation>
        <location evidence="1">Membrane</location>
    </subcellularLocation>
</comment>
<accession>A0ABV0YG27</accession>
<organism evidence="5 6">
    <name type="scientific">Ameca splendens</name>
    <dbReference type="NCBI Taxonomy" id="208324"/>
    <lineage>
        <taxon>Eukaryota</taxon>
        <taxon>Metazoa</taxon>
        <taxon>Chordata</taxon>
        <taxon>Craniata</taxon>
        <taxon>Vertebrata</taxon>
        <taxon>Euteleostomi</taxon>
        <taxon>Actinopterygii</taxon>
        <taxon>Neopterygii</taxon>
        <taxon>Teleostei</taxon>
        <taxon>Neoteleostei</taxon>
        <taxon>Acanthomorphata</taxon>
        <taxon>Ovalentaria</taxon>
        <taxon>Atherinomorphae</taxon>
        <taxon>Cyprinodontiformes</taxon>
        <taxon>Goodeidae</taxon>
        <taxon>Ameca</taxon>
    </lineage>
</organism>
<evidence type="ECO:0000313" key="6">
    <source>
        <dbReference type="Proteomes" id="UP001469553"/>
    </source>
</evidence>
<name>A0ABV0YG27_9TELE</name>
<keyword evidence="2" id="KW-0812">Transmembrane</keyword>
<evidence type="ECO:0000259" key="4">
    <source>
        <dbReference type="Pfam" id="PF07686"/>
    </source>
</evidence>
<protein>
    <recommendedName>
        <fullName evidence="4">Immunoglobulin V-set domain-containing protein</fullName>
    </recommendedName>
</protein>
<dbReference type="EMBL" id="JAHRIP010030899">
    <property type="protein sequence ID" value="MEQ2292780.1"/>
    <property type="molecule type" value="Genomic_DNA"/>
</dbReference>
<feature type="domain" description="Immunoglobulin V-set" evidence="4">
    <location>
        <begin position="40"/>
        <end position="135"/>
    </location>
</feature>